<dbReference type="EMBL" id="JALJAT010000003">
    <property type="protein sequence ID" value="KAK4471637.1"/>
    <property type="molecule type" value="Genomic_DNA"/>
</dbReference>
<sequence>MELTILTSIISGGIGVFAGWCISRRFGKMVNIKPRLTNSQPVSGKMKLVLIVRTDLKMGCGKIAAQCSHATLSCYEELIQTNPDILNTWEQQGQPKIVLRVGSYDEMLKLSDKAESLGLVNSIIHDAGHTQVAEGTATVLGIGPGLASEIDRVSGGLKLFP</sequence>
<dbReference type="Proteomes" id="UP001292079">
    <property type="component" value="Unassembled WGS sequence"/>
</dbReference>
<reference evidence="5" key="2">
    <citation type="journal article" date="2023" name="Infect Dis Poverty">
        <title>Chromosome-scale genome of the human blood fluke Schistosoma mekongi and its implications for public health.</title>
        <authorList>
            <person name="Zhou M."/>
            <person name="Xu L."/>
            <person name="Xu D."/>
            <person name="Chen W."/>
            <person name="Khan J."/>
            <person name="Hu Y."/>
            <person name="Huang H."/>
            <person name="Wei H."/>
            <person name="Zhang Y."/>
            <person name="Chusongsang P."/>
            <person name="Tanasarnprasert K."/>
            <person name="Hu X."/>
            <person name="Limpanont Y."/>
            <person name="Lv Z."/>
        </authorList>
    </citation>
    <scope>NUCLEOTIDE SEQUENCE</scope>
    <source>
        <strain evidence="5">LV_2022a</strain>
    </source>
</reference>
<dbReference type="EC" id="3.1.1.29" evidence="1"/>
<proteinExistence type="inferred from homology"/>
<keyword evidence="2" id="KW-0378">Hydrolase</keyword>
<dbReference type="FunFam" id="3.40.1490.10:FF:000001">
    <property type="entry name" value="Peptidyl-tRNA hydrolase 2"/>
    <property type="match status" value="1"/>
</dbReference>
<dbReference type="SUPFAM" id="SSF102462">
    <property type="entry name" value="Peptidyl-tRNA hydrolase II"/>
    <property type="match status" value="1"/>
</dbReference>
<evidence type="ECO:0000256" key="4">
    <source>
        <dbReference type="ARBA" id="ARBA00048707"/>
    </source>
</evidence>
<dbReference type="NCBIfam" id="TIGR00283">
    <property type="entry name" value="arch_pth2"/>
    <property type="match status" value="1"/>
</dbReference>
<evidence type="ECO:0000256" key="3">
    <source>
        <dbReference type="ARBA" id="ARBA00038050"/>
    </source>
</evidence>
<dbReference type="GO" id="GO:0004045">
    <property type="term" value="F:peptidyl-tRNA hydrolase activity"/>
    <property type="evidence" value="ECO:0007669"/>
    <property type="project" value="UniProtKB-EC"/>
</dbReference>
<protein>
    <recommendedName>
        <fullName evidence="1">peptidyl-tRNA hydrolase</fullName>
        <ecNumber evidence="1">3.1.1.29</ecNumber>
    </recommendedName>
</protein>
<evidence type="ECO:0000256" key="2">
    <source>
        <dbReference type="ARBA" id="ARBA00022801"/>
    </source>
</evidence>
<keyword evidence="6" id="KW-1185">Reference proteome</keyword>
<accession>A0AAE1ZE47</accession>
<dbReference type="PANTHER" id="PTHR12649">
    <property type="entry name" value="PEPTIDYL-TRNA HYDROLASE 2"/>
    <property type="match status" value="1"/>
</dbReference>
<comment type="caution">
    <text evidence="5">The sequence shown here is derived from an EMBL/GenBank/DDBJ whole genome shotgun (WGS) entry which is preliminary data.</text>
</comment>
<evidence type="ECO:0000313" key="6">
    <source>
        <dbReference type="Proteomes" id="UP001292079"/>
    </source>
</evidence>
<dbReference type="Pfam" id="PF01981">
    <property type="entry name" value="PTH2"/>
    <property type="match status" value="1"/>
</dbReference>
<dbReference type="InterPro" id="IPR023476">
    <property type="entry name" value="Pep_tRNA_hydro_II_dom_sf"/>
</dbReference>
<dbReference type="PANTHER" id="PTHR12649:SF11">
    <property type="entry name" value="PEPTIDYL-TRNA HYDROLASE 2, MITOCHONDRIAL"/>
    <property type="match status" value="1"/>
</dbReference>
<comment type="similarity">
    <text evidence="3">Belongs to the PTH2 family.</text>
</comment>
<name>A0AAE1ZE47_SCHME</name>
<comment type="catalytic activity">
    <reaction evidence="4">
        <text>an N-acyl-L-alpha-aminoacyl-tRNA + H2O = an N-acyl-L-amino acid + a tRNA + H(+)</text>
        <dbReference type="Rhea" id="RHEA:54448"/>
        <dbReference type="Rhea" id="RHEA-COMP:10123"/>
        <dbReference type="Rhea" id="RHEA-COMP:13883"/>
        <dbReference type="ChEBI" id="CHEBI:15377"/>
        <dbReference type="ChEBI" id="CHEBI:15378"/>
        <dbReference type="ChEBI" id="CHEBI:59874"/>
        <dbReference type="ChEBI" id="CHEBI:78442"/>
        <dbReference type="ChEBI" id="CHEBI:138191"/>
        <dbReference type="EC" id="3.1.1.29"/>
    </reaction>
</comment>
<evidence type="ECO:0000256" key="1">
    <source>
        <dbReference type="ARBA" id="ARBA00013260"/>
    </source>
</evidence>
<dbReference type="NCBIfam" id="NF003314">
    <property type="entry name" value="PRK04322.1"/>
    <property type="match status" value="1"/>
</dbReference>
<dbReference type="InterPro" id="IPR002833">
    <property type="entry name" value="PTH2"/>
</dbReference>
<dbReference type="AlphaFoldDB" id="A0AAE1ZE47"/>
<organism evidence="5 6">
    <name type="scientific">Schistosoma mekongi</name>
    <name type="common">Parasitic worm</name>
    <dbReference type="NCBI Taxonomy" id="38744"/>
    <lineage>
        <taxon>Eukaryota</taxon>
        <taxon>Metazoa</taxon>
        <taxon>Spiralia</taxon>
        <taxon>Lophotrochozoa</taxon>
        <taxon>Platyhelminthes</taxon>
        <taxon>Trematoda</taxon>
        <taxon>Digenea</taxon>
        <taxon>Strigeidida</taxon>
        <taxon>Schistosomatoidea</taxon>
        <taxon>Schistosomatidae</taxon>
        <taxon>Schistosoma</taxon>
    </lineage>
</organism>
<evidence type="ECO:0000313" key="5">
    <source>
        <dbReference type="EMBL" id="KAK4471637.1"/>
    </source>
</evidence>
<dbReference type="CDD" id="cd02430">
    <property type="entry name" value="PTH2"/>
    <property type="match status" value="1"/>
</dbReference>
<dbReference type="GO" id="GO:0005829">
    <property type="term" value="C:cytosol"/>
    <property type="evidence" value="ECO:0007669"/>
    <property type="project" value="TreeGrafter"/>
</dbReference>
<reference evidence="5" key="1">
    <citation type="submission" date="2022-04" db="EMBL/GenBank/DDBJ databases">
        <authorList>
            <person name="Xu L."/>
            <person name="Lv Z."/>
        </authorList>
    </citation>
    <scope>NUCLEOTIDE SEQUENCE</scope>
    <source>
        <strain evidence="5">LV_2022a</strain>
    </source>
</reference>
<dbReference type="Gene3D" id="3.40.1490.10">
    <property type="entry name" value="Bit1"/>
    <property type="match status" value="1"/>
</dbReference>
<gene>
    <name evidence="5" type="ORF">MN116_005046</name>
</gene>